<protein>
    <submittedName>
        <fullName evidence="1">Uncharacterized protein</fullName>
    </submittedName>
</protein>
<name>A0ABP1R0H4_9HEXA</name>
<accession>A0ABP1R0H4</accession>
<sequence>MSGISINSNLKQRKAISYQPDLRAHFYFHKQKCRWLTKTPFHNVFIATNFKTKTQNGTDQSSIFIGYSSSSVCSIKFITSNFKARCSRGIDSHGSHQFQRAIYYRS</sequence>
<dbReference type="EMBL" id="CAXLJM020000053">
    <property type="protein sequence ID" value="CAL8116441.1"/>
    <property type="molecule type" value="Genomic_DNA"/>
</dbReference>
<reference evidence="1 2" key="1">
    <citation type="submission" date="2024-08" db="EMBL/GenBank/DDBJ databases">
        <authorList>
            <person name="Cucini C."/>
            <person name="Frati F."/>
        </authorList>
    </citation>
    <scope>NUCLEOTIDE SEQUENCE [LARGE SCALE GENOMIC DNA]</scope>
</reference>
<comment type="caution">
    <text evidence="1">The sequence shown here is derived from an EMBL/GenBank/DDBJ whole genome shotgun (WGS) entry which is preliminary data.</text>
</comment>
<evidence type="ECO:0000313" key="2">
    <source>
        <dbReference type="Proteomes" id="UP001642540"/>
    </source>
</evidence>
<dbReference type="Proteomes" id="UP001642540">
    <property type="component" value="Unassembled WGS sequence"/>
</dbReference>
<organism evidence="1 2">
    <name type="scientific">Orchesella dallaii</name>
    <dbReference type="NCBI Taxonomy" id="48710"/>
    <lineage>
        <taxon>Eukaryota</taxon>
        <taxon>Metazoa</taxon>
        <taxon>Ecdysozoa</taxon>
        <taxon>Arthropoda</taxon>
        <taxon>Hexapoda</taxon>
        <taxon>Collembola</taxon>
        <taxon>Entomobryomorpha</taxon>
        <taxon>Entomobryoidea</taxon>
        <taxon>Orchesellidae</taxon>
        <taxon>Orchesellinae</taxon>
        <taxon>Orchesella</taxon>
    </lineage>
</organism>
<gene>
    <name evidence="1" type="ORF">ODALV1_LOCUS17285</name>
</gene>
<keyword evidence="2" id="KW-1185">Reference proteome</keyword>
<proteinExistence type="predicted"/>
<evidence type="ECO:0000313" key="1">
    <source>
        <dbReference type="EMBL" id="CAL8116441.1"/>
    </source>
</evidence>